<comment type="caution">
    <text evidence="2">The sequence shown here is derived from an EMBL/GenBank/DDBJ whole genome shotgun (WGS) entry which is preliminary data.</text>
</comment>
<evidence type="ECO:0008006" key="4">
    <source>
        <dbReference type="Google" id="ProtNLM"/>
    </source>
</evidence>
<name>A0AAV4BLA7_9GAST</name>
<organism evidence="2 3">
    <name type="scientific">Plakobranchus ocellatus</name>
    <dbReference type="NCBI Taxonomy" id="259542"/>
    <lineage>
        <taxon>Eukaryota</taxon>
        <taxon>Metazoa</taxon>
        <taxon>Spiralia</taxon>
        <taxon>Lophotrochozoa</taxon>
        <taxon>Mollusca</taxon>
        <taxon>Gastropoda</taxon>
        <taxon>Heterobranchia</taxon>
        <taxon>Euthyneura</taxon>
        <taxon>Panpulmonata</taxon>
        <taxon>Sacoglossa</taxon>
        <taxon>Placobranchoidea</taxon>
        <taxon>Plakobranchidae</taxon>
        <taxon>Plakobranchus</taxon>
    </lineage>
</organism>
<protein>
    <recommendedName>
        <fullName evidence="4">Transmembrane protein</fullName>
    </recommendedName>
</protein>
<evidence type="ECO:0000313" key="3">
    <source>
        <dbReference type="Proteomes" id="UP000735302"/>
    </source>
</evidence>
<evidence type="ECO:0000256" key="1">
    <source>
        <dbReference type="SAM" id="MobiDB-lite"/>
    </source>
</evidence>
<feature type="compositionally biased region" description="Basic and acidic residues" evidence="1">
    <location>
        <begin position="48"/>
        <end position="70"/>
    </location>
</feature>
<dbReference type="AlphaFoldDB" id="A0AAV4BLA7"/>
<dbReference type="Proteomes" id="UP000735302">
    <property type="component" value="Unassembled WGS sequence"/>
</dbReference>
<dbReference type="EMBL" id="BLXT01005083">
    <property type="protein sequence ID" value="GFO19719.1"/>
    <property type="molecule type" value="Genomic_DNA"/>
</dbReference>
<reference evidence="2 3" key="1">
    <citation type="journal article" date="2021" name="Elife">
        <title>Chloroplast acquisition without the gene transfer in kleptoplastic sea slugs, Plakobranchus ocellatus.</title>
        <authorList>
            <person name="Maeda T."/>
            <person name="Takahashi S."/>
            <person name="Yoshida T."/>
            <person name="Shimamura S."/>
            <person name="Takaki Y."/>
            <person name="Nagai Y."/>
            <person name="Toyoda A."/>
            <person name="Suzuki Y."/>
            <person name="Arimoto A."/>
            <person name="Ishii H."/>
            <person name="Satoh N."/>
            <person name="Nishiyama T."/>
            <person name="Hasebe M."/>
            <person name="Maruyama T."/>
            <person name="Minagawa J."/>
            <person name="Obokata J."/>
            <person name="Shigenobu S."/>
        </authorList>
    </citation>
    <scope>NUCLEOTIDE SEQUENCE [LARGE SCALE GENOMIC DNA]</scope>
</reference>
<gene>
    <name evidence="2" type="ORF">PoB_004622400</name>
</gene>
<accession>A0AAV4BLA7</accession>
<keyword evidence="3" id="KW-1185">Reference proteome</keyword>
<evidence type="ECO:0000313" key="2">
    <source>
        <dbReference type="EMBL" id="GFO19719.1"/>
    </source>
</evidence>
<feature type="compositionally biased region" description="Polar residues" evidence="1">
    <location>
        <begin position="16"/>
        <end position="27"/>
    </location>
</feature>
<sequence length="107" mass="12091">MREALASFFTRVESGRNPSSDSGQSRQMWWREGEGEKGRCCSATAWGGRDDSRQREESGRSLEFKVETHRKSPPSNGFSSLSRRSVLLSPFLVFSLLFHSTATVLFK</sequence>
<feature type="region of interest" description="Disordered" evidence="1">
    <location>
        <begin position="1"/>
        <end position="81"/>
    </location>
</feature>
<feature type="compositionally biased region" description="Basic and acidic residues" evidence="1">
    <location>
        <begin position="29"/>
        <end position="39"/>
    </location>
</feature>
<proteinExistence type="predicted"/>